<accession>A0AAP2CSK5</accession>
<keyword evidence="5 7" id="KW-1133">Transmembrane helix</keyword>
<dbReference type="AlphaFoldDB" id="A0AAP2CSK5"/>
<protein>
    <submittedName>
        <fullName evidence="9">ABC transporter permease</fullName>
    </submittedName>
</protein>
<name>A0AAP2CSK5_9RHOB</name>
<dbReference type="GO" id="GO:0005886">
    <property type="term" value="C:plasma membrane"/>
    <property type="evidence" value="ECO:0007669"/>
    <property type="project" value="UniProtKB-SubCell"/>
</dbReference>
<dbReference type="GO" id="GO:0055085">
    <property type="term" value="P:transmembrane transport"/>
    <property type="evidence" value="ECO:0007669"/>
    <property type="project" value="InterPro"/>
</dbReference>
<dbReference type="SUPFAM" id="SSF161098">
    <property type="entry name" value="MetI-like"/>
    <property type="match status" value="1"/>
</dbReference>
<keyword evidence="6 7" id="KW-0472">Membrane</keyword>
<keyword evidence="10" id="KW-1185">Reference proteome</keyword>
<feature type="transmembrane region" description="Helical" evidence="7">
    <location>
        <begin position="139"/>
        <end position="161"/>
    </location>
</feature>
<keyword evidence="3" id="KW-1003">Cell membrane</keyword>
<comment type="subcellular location">
    <subcellularLocation>
        <location evidence="1 7">Cell membrane</location>
        <topology evidence="1 7">Multi-pass membrane protein</topology>
    </subcellularLocation>
</comment>
<keyword evidence="4 7" id="KW-0812">Transmembrane</keyword>
<feature type="transmembrane region" description="Helical" evidence="7">
    <location>
        <begin position="235"/>
        <end position="261"/>
    </location>
</feature>
<dbReference type="PANTHER" id="PTHR43163:SF6">
    <property type="entry name" value="DIPEPTIDE TRANSPORT SYSTEM PERMEASE PROTEIN DPPB-RELATED"/>
    <property type="match status" value="1"/>
</dbReference>
<dbReference type="Gene3D" id="1.10.3720.10">
    <property type="entry name" value="MetI-like"/>
    <property type="match status" value="1"/>
</dbReference>
<organism evidence="9 10">
    <name type="scientific">Harenicola maris</name>
    <dbReference type="NCBI Taxonomy" id="2841044"/>
    <lineage>
        <taxon>Bacteria</taxon>
        <taxon>Pseudomonadati</taxon>
        <taxon>Pseudomonadota</taxon>
        <taxon>Alphaproteobacteria</taxon>
        <taxon>Rhodobacterales</taxon>
        <taxon>Paracoccaceae</taxon>
        <taxon>Harenicola</taxon>
    </lineage>
</organism>
<evidence type="ECO:0000256" key="3">
    <source>
        <dbReference type="ARBA" id="ARBA00022475"/>
    </source>
</evidence>
<dbReference type="EMBL" id="JADQAZ010000003">
    <property type="protein sequence ID" value="MBT0958925.1"/>
    <property type="molecule type" value="Genomic_DNA"/>
</dbReference>
<dbReference type="InterPro" id="IPR045621">
    <property type="entry name" value="BPD_transp_1_N"/>
</dbReference>
<feature type="domain" description="ABC transmembrane type-1" evidence="8">
    <location>
        <begin position="103"/>
        <end position="304"/>
    </location>
</feature>
<evidence type="ECO:0000256" key="2">
    <source>
        <dbReference type="ARBA" id="ARBA00022448"/>
    </source>
</evidence>
<dbReference type="Pfam" id="PF19300">
    <property type="entry name" value="BPD_transp_1_N"/>
    <property type="match status" value="1"/>
</dbReference>
<feature type="transmembrane region" description="Helical" evidence="7">
    <location>
        <begin position="108"/>
        <end position="132"/>
    </location>
</feature>
<reference evidence="9 10" key="1">
    <citation type="journal article" date="2021" name="Arch. Microbiol.">
        <title>Harenicola maris gen. nov., sp. nov. isolated from the Sea of Japan shallow sediments.</title>
        <authorList>
            <person name="Romanenko L.A."/>
            <person name="Kurilenko V.V."/>
            <person name="Chernysheva N.Y."/>
            <person name="Tekutyeva L.A."/>
            <person name="Velansky P.V."/>
            <person name="Svetashev V.I."/>
            <person name="Isaeva M.P."/>
        </authorList>
    </citation>
    <scope>NUCLEOTIDE SEQUENCE [LARGE SCALE GENOMIC DNA]</scope>
    <source>
        <strain evidence="9 10">KMM 3653</strain>
    </source>
</reference>
<dbReference type="PROSITE" id="PS50928">
    <property type="entry name" value="ABC_TM1"/>
    <property type="match status" value="1"/>
</dbReference>
<feature type="transmembrane region" description="Helical" evidence="7">
    <location>
        <begin position="181"/>
        <end position="199"/>
    </location>
</feature>
<evidence type="ECO:0000256" key="6">
    <source>
        <dbReference type="ARBA" id="ARBA00023136"/>
    </source>
</evidence>
<dbReference type="Pfam" id="PF00528">
    <property type="entry name" value="BPD_transp_1"/>
    <property type="match status" value="1"/>
</dbReference>
<dbReference type="CDD" id="cd06261">
    <property type="entry name" value="TM_PBP2"/>
    <property type="match status" value="1"/>
</dbReference>
<evidence type="ECO:0000313" key="10">
    <source>
        <dbReference type="Proteomes" id="UP001315686"/>
    </source>
</evidence>
<feature type="transmembrane region" description="Helical" evidence="7">
    <location>
        <begin position="281"/>
        <end position="307"/>
    </location>
</feature>
<dbReference type="Proteomes" id="UP001315686">
    <property type="component" value="Unassembled WGS sequence"/>
</dbReference>
<evidence type="ECO:0000256" key="1">
    <source>
        <dbReference type="ARBA" id="ARBA00004651"/>
    </source>
</evidence>
<evidence type="ECO:0000256" key="4">
    <source>
        <dbReference type="ARBA" id="ARBA00022692"/>
    </source>
</evidence>
<dbReference type="InterPro" id="IPR000515">
    <property type="entry name" value="MetI-like"/>
</dbReference>
<comment type="caution">
    <text evidence="9">The sequence shown here is derived from an EMBL/GenBank/DDBJ whole genome shotgun (WGS) entry which is preliminary data.</text>
</comment>
<feature type="transmembrane region" description="Helical" evidence="7">
    <location>
        <begin position="12"/>
        <end position="31"/>
    </location>
</feature>
<evidence type="ECO:0000313" key="9">
    <source>
        <dbReference type="EMBL" id="MBT0958925.1"/>
    </source>
</evidence>
<keyword evidence="2 7" id="KW-0813">Transport</keyword>
<gene>
    <name evidence="9" type="ORF">IV417_16180</name>
</gene>
<dbReference type="PANTHER" id="PTHR43163">
    <property type="entry name" value="DIPEPTIDE TRANSPORT SYSTEM PERMEASE PROTEIN DPPB-RELATED"/>
    <property type="match status" value="1"/>
</dbReference>
<evidence type="ECO:0000259" key="8">
    <source>
        <dbReference type="PROSITE" id="PS50928"/>
    </source>
</evidence>
<comment type="similarity">
    <text evidence="7">Belongs to the binding-protein-dependent transport system permease family.</text>
</comment>
<evidence type="ECO:0000256" key="5">
    <source>
        <dbReference type="ARBA" id="ARBA00022989"/>
    </source>
</evidence>
<dbReference type="RefSeq" id="WP_327795139.1">
    <property type="nucleotide sequence ID" value="NZ_JADQAZ010000003.1"/>
</dbReference>
<sequence>MLADMLGRRLLLGAVTLFFTLTLVFVIIRMVPSDPATVLMMGEATPEQLDRLRELWGLDKSIVEQFFIYLANLVQGNAGDSYQFQRVAGMPGVPVFDLVMNRLPATGYLALVAIIFSMLIALPLGILAALFPDSILDKLVLMLASVLASVPAFFSGMLLMLFFSLTLRILPTGGYDTPQSVILPALALSFSFSAVLLRVTRTEMARIMRSEFIQTVRAKGLRSWRIVLVHALKNAMIPLLTIIGLRFGDLLAGSVVVETLFRWPGIGGLMIDSIIARDYPVVQLVIPLAALAFIIVNITVDVLFGALDPRLRTGGRS</sequence>
<evidence type="ECO:0000256" key="7">
    <source>
        <dbReference type="RuleBase" id="RU363032"/>
    </source>
</evidence>
<proteinExistence type="inferred from homology"/>
<dbReference type="InterPro" id="IPR035906">
    <property type="entry name" value="MetI-like_sf"/>
</dbReference>